<feature type="region of interest" description="Disordered" evidence="2">
    <location>
        <begin position="1"/>
        <end position="120"/>
    </location>
</feature>
<gene>
    <name evidence="3" type="ORF">CBER1_00938</name>
</gene>
<feature type="region of interest" description="Disordered" evidence="2">
    <location>
        <begin position="148"/>
        <end position="344"/>
    </location>
</feature>
<name>A0A2S6C105_9PEZI</name>
<proteinExistence type="predicted"/>
<dbReference type="STRING" id="357750.A0A2S6C105"/>
<feature type="compositionally biased region" description="Polar residues" evidence="2">
    <location>
        <begin position="1"/>
        <end position="14"/>
    </location>
</feature>
<evidence type="ECO:0000313" key="4">
    <source>
        <dbReference type="Proteomes" id="UP000237631"/>
    </source>
</evidence>
<organism evidence="3 4">
    <name type="scientific">Cercospora berteroae</name>
    <dbReference type="NCBI Taxonomy" id="357750"/>
    <lineage>
        <taxon>Eukaryota</taxon>
        <taxon>Fungi</taxon>
        <taxon>Dikarya</taxon>
        <taxon>Ascomycota</taxon>
        <taxon>Pezizomycotina</taxon>
        <taxon>Dothideomycetes</taxon>
        <taxon>Dothideomycetidae</taxon>
        <taxon>Mycosphaerellales</taxon>
        <taxon>Mycosphaerellaceae</taxon>
        <taxon>Cercospora</taxon>
    </lineage>
</organism>
<protein>
    <submittedName>
        <fullName evidence="3">Uncharacterized protein</fullName>
    </submittedName>
</protein>
<accession>A0A2S6C105</accession>
<dbReference type="OrthoDB" id="5428925at2759"/>
<feature type="region of interest" description="Disordered" evidence="2">
    <location>
        <begin position="569"/>
        <end position="651"/>
    </location>
</feature>
<dbReference type="AlphaFoldDB" id="A0A2S6C105"/>
<feature type="compositionally biased region" description="Basic and acidic residues" evidence="2">
    <location>
        <begin position="634"/>
        <end position="651"/>
    </location>
</feature>
<feature type="compositionally biased region" description="Basic and acidic residues" evidence="2">
    <location>
        <begin position="188"/>
        <end position="198"/>
    </location>
</feature>
<feature type="region of interest" description="Disordered" evidence="2">
    <location>
        <begin position="542"/>
        <end position="561"/>
    </location>
</feature>
<feature type="compositionally biased region" description="Basic residues" evidence="2">
    <location>
        <begin position="58"/>
        <end position="73"/>
    </location>
</feature>
<sequence length="651" mass="71796">MDSSQSYDNAPHSSSRIHRQRSNHGLRAASHGQPFAMSSAPQDLPVRSSGGFGEGVKARKGSIRSAVRKIFGRRSRDSISHGPVDADPSQTASRHAYHKSEPPVPMPSQPEVSEPYEYDSSASHAFAPTYPASRPSFSRTTSPYALQFPNSVRLKPRDLGHQFSSPPQPLRRRKTLPNMLPEEEDHVNDEHATKKTSEEPMPPDRLAAATAAKSIAELIKRDRRKSRSTDDLQATATREHSVPRKRSEEIRYWRESFQPDALRASGFTTQPSSRGQISAARPSMSRGSERRDVQAPPTPPREVESHSKPATMKSSPPRYRGAPTSLHGDSQRPSSAVDTEMSRDLEDRVAKLEAGLHNFQKSLQKLTADRNRRTIVMSGGLTNRGSSGDMRTPSMLAETLADPLEPSNYEYEYGHTMRPVTSAQPPMAASVPGEVHDDSETEVHEQDHPKSHRGPLTSHAPTPPRSAELRPEPERAVTPQTSSATMAAVTPGTMQASGGTHPPEWTFRSLYQMLSDERSARRKLETQLKGLRQEISELHSQVNSTSTLQSTRSSYMLAGSSSRLQDLLRETGEGSPPRASPRSLKRQSGFSAHSSAGPAPVVSRFSGSDSEALTQEFAQESDELETPNDAYRTPLEERSKWNIASKDNDMF</sequence>
<feature type="compositionally biased region" description="Basic residues" evidence="2">
    <location>
        <begin position="15"/>
        <end position="24"/>
    </location>
</feature>
<reference evidence="4" key="1">
    <citation type="journal article" date="2017" name="bioRxiv">
        <title>Conservation of a gene cluster reveals novel cercosporin biosynthetic mechanisms and extends production to the genus Colletotrichum.</title>
        <authorList>
            <person name="de Jonge R."/>
            <person name="Ebert M.K."/>
            <person name="Huitt-Roehl C.R."/>
            <person name="Pal P."/>
            <person name="Suttle J.C."/>
            <person name="Spanner R.E."/>
            <person name="Neubauer J.D."/>
            <person name="Jurick W.M.II."/>
            <person name="Stott K.A."/>
            <person name="Secor G.A."/>
            <person name="Thomma B.P.H.J."/>
            <person name="Van de Peer Y."/>
            <person name="Townsend C.A."/>
            <person name="Bolton M.D."/>
        </authorList>
    </citation>
    <scope>NUCLEOTIDE SEQUENCE [LARGE SCALE GENOMIC DNA]</scope>
    <source>
        <strain evidence="4">CBS538.71</strain>
    </source>
</reference>
<feature type="compositionally biased region" description="Polar residues" evidence="2">
    <location>
        <begin position="605"/>
        <end position="618"/>
    </location>
</feature>
<keyword evidence="1" id="KW-0175">Coiled coil</keyword>
<feature type="region of interest" description="Disordered" evidence="2">
    <location>
        <begin position="419"/>
        <end position="484"/>
    </location>
</feature>
<comment type="caution">
    <text evidence="3">The sequence shown here is derived from an EMBL/GenBank/DDBJ whole genome shotgun (WGS) entry which is preliminary data.</text>
</comment>
<dbReference type="Proteomes" id="UP000237631">
    <property type="component" value="Unassembled WGS sequence"/>
</dbReference>
<feature type="coiled-coil region" evidence="1">
    <location>
        <begin position="514"/>
        <end position="541"/>
    </location>
</feature>
<evidence type="ECO:0000256" key="2">
    <source>
        <dbReference type="SAM" id="MobiDB-lite"/>
    </source>
</evidence>
<keyword evidence="4" id="KW-1185">Reference proteome</keyword>
<feature type="compositionally biased region" description="Polar residues" evidence="2">
    <location>
        <begin position="327"/>
        <end position="337"/>
    </location>
</feature>
<feature type="compositionally biased region" description="Basic and acidic residues" evidence="2">
    <location>
        <begin position="434"/>
        <end position="449"/>
    </location>
</feature>
<dbReference type="EMBL" id="PNEN01000579">
    <property type="protein sequence ID" value="PPJ53401.1"/>
    <property type="molecule type" value="Genomic_DNA"/>
</dbReference>
<evidence type="ECO:0000256" key="1">
    <source>
        <dbReference type="SAM" id="Coils"/>
    </source>
</evidence>
<evidence type="ECO:0000313" key="3">
    <source>
        <dbReference type="EMBL" id="PPJ53401.1"/>
    </source>
</evidence>
<feature type="compositionally biased region" description="Basic and acidic residues" evidence="2">
    <location>
        <begin position="237"/>
        <end position="254"/>
    </location>
</feature>
<feature type="compositionally biased region" description="Polar residues" evidence="2">
    <location>
        <begin position="266"/>
        <end position="276"/>
    </location>
</feature>